<reference evidence="1 2" key="1">
    <citation type="submission" date="2023-01" db="EMBL/GenBank/DDBJ databases">
        <title>Cultivation and genomic characterization of new, ubiquitous marine nitrite-oxidizing bacteria from the Nitrospirales.</title>
        <authorList>
            <person name="Mueller A.J."/>
            <person name="Daebeler A."/>
            <person name="Herbold C.W."/>
            <person name="Kirkegaard R.H."/>
            <person name="Daims H."/>
        </authorList>
    </citation>
    <scope>NUCLEOTIDE SEQUENCE [LARGE SCALE GENOMIC DNA]</scope>
    <source>
        <strain evidence="1 2">VA</strain>
    </source>
</reference>
<keyword evidence="2" id="KW-1185">Reference proteome</keyword>
<organism evidence="1 2">
    <name type="scientific">Candidatus Nitrospira allomarina</name>
    <dbReference type="NCBI Taxonomy" id="3020900"/>
    <lineage>
        <taxon>Bacteria</taxon>
        <taxon>Pseudomonadati</taxon>
        <taxon>Nitrospirota</taxon>
        <taxon>Nitrospiria</taxon>
        <taxon>Nitrospirales</taxon>
        <taxon>Nitrospiraceae</taxon>
        <taxon>Nitrospira</taxon>
    </lineage>
</organism>
<dbReference type="EMBL" id="CP116967">
    <property type="protein sequence ID" value="WNM57711.1"/>
    <property type="molecule type" value="Genomic_DNA"/>
</dbReference>
<name>A0AA96GA30_9BACT</name>
<dbReference type="AlphaFoldDB" id="A0AA96GA30"/>
<gene>
    <name evidence="1" type="ORF">PP769_17335</name>
</gene>
<dbReference type="KEGG" id="nall:PP769_17335"/>
<accession>A0AA96GA30</accession>
<evidence type="ECO:0000313" key="1">
    <source>
        <dbReference type="EMBL" id="WNM57711.1"/>
    </source>
</evidence>
<proteinExistence type="predicted"/>
<evidence type="ECO:0000313" key="2">
    <source>
        <dbReference type="Proteomes" id="UP001302719"/>
    </source>
</evidence>
<dbReference type="RefSeq" id="WP_312642518.1">
    <property type="nucleotide sequence ID" value="NZ_CP116967.1"/>
</dbReference>
<dbReference type="Proteomes" id="UP001302719">
    <property type="component" value="Chromosome"/>
</dbReference>
<protein>
    <submittedName>
        <fullName evidence="1">Uncharacterized protein</fullName>
    </submittedName>
</protein>
<sequence length="77" mass="9187">MHAEDELLESLRSFNDCEIRVYTRFATEWRDQRLSDGSQAEVSFWNSVISMLVEERHRRKEEVQRLEAMFQTGHDPG</sequence>